<evidence type="ECO:0000313" key="6">
    <source>
        <dbReference type="Proteomes" id="UP001642409"/>
    </source>
</evidence>
<feature type="transmembrane region" description="Helical" evidence="1">
    <location>
        <begin position="12"/>
        <end position="30"/>
    </location>
</feature>
<keyword evidence="1" id="KW-0812">Transmembrane</keyword>
<keyword evidence="1" id="KW-0472">Membrane</keyword>
<reference evidence="2" key="1">
    <citation type="submission" date="2023-06" db="EMBL/GenBank/DDBJ databases">
        <authorList>
            <person name="Kurt Z."/>
        </authorList>
    </citation>
    <scope>NUCLEOTIDE SEQUENCE</scope>
</reference>
<evidence type="ECO:0000313" key="2">
    <source>
        <dbReference type="EMBL" id="CAI9943400.1"/>
    </source>
</evidence>
<organism evidence="2">
    <name type="scientific">Hexamita inflata</name>
    <dbReference type="NCBI Taxonomy" id="28002"/>
    <lineage>
        <taxon>Eukaryota</taxon>
        <taxon>Metamonada</taxon>
        <taxon>Diplomonadida</taxon>
        <taxon>Hexamitidae</taxon>
        <taxon>Hexamitinae</taxon>
        <taxon>Hexamita</taxon>
    </lineage>
</organism>
<accession>A0AA86PY09</accession>
<name>A0AA86PY09_9EUKA</name>
<keyword evidence="6" id="KW-1185">Reference proteome</keyword>
<comment type="caution">
    <text evidence="2">The sequence shown here is derived from an EMBL/GenBank/DDBJ whole genome shotgun (WGS) entry which is preliminary data.</text>
</comment>
<dbReference type="EMBL" id="CAXDID020000333">
    <property type="protein sequence ID" value="CAL6078290.1"/>
    <property type="molecule type" value="Genomic_DNA"/>
</dbReference>
<evidence type="ECO:0000313" key="5">
    <source>
        <dbReference type="EMBL" id="CAL6080848.1"/>
    </source>
</evidence>
<keyword evidence="1" id="KW-1133">Transmembrane helix</keyword>
<dbReference type="EMBL" id="CAXDID020000349">
    <property type="protein sequence ID" value="CAL6080848.1"/>
    <property type="molecule type" value="Genomic_DNA"/>
</dbReference>
<feature type="transmembrane region" description="Helical" evidence="1">
    <location>
        <begin position="144"/>
        <end position="163"/>
    </location>
</feature>
<sequence>MNQLFILQQAKLIFKIFILLSTFIFAIKHLKGIFTFLKQTLLFIQRFNVILSAIMRLVLCFVSVTLDASYYVPAQSQKRKMIFYAFVLYSNTYFIREYKMRGINPPMCQHFITVGFNYIVLILDVYCSHNVYGIEHNKQRLINWGFFLLWVLTATTLSIREILKKEDKQIDKGIELNRNQCQIDIKYSNLFNNL</sequence>
<evidence type="ECO:0000256" key="1">
    <source>
        <dbReference type="SAM" id="Phobius"/>
    </source>
</evidence>
<dbReference type="AlphaFoldDB" id="A0AA86PY09"/>
<feature type="transmembrane region" description="Helical" evidence="1">
    <location>
        <begin position="50"/>
        <end position="72"/>
    </location>
</feature>
<evidence type="ECO:0000313" key="3">
    <source>
        <dbReference type="EMBL" id="CAI9969006.1"/>
    </source>
</evidence>
<proteinExistence type="predicted"/>
<dbReference type="Proteomes" id="UP001642409">
    <property type="component" value="Unassembled WGS sequence"/>
</dbReference>
<protein>
    <submittedName>
        <fullName evidence="4">Hypothetical_protein</fullName>
    </submittedName>
</protein>
<feature type="transmembrane region" description="Helical" evidence="1">
    <location>
        <begin position="111"/>
        <end position="132"/>
    </location>
</feature>
<reference evidence="4 6" key="2">
    <citation type="submission" date="2024-07" db="EMBL/GenBank/DDBJ databases">
        <authorList>
            <person name="Akdeniz Z."/>
        </authorList>
    </citation>
    <scope>NUCLEOTIDE SEQUENCE [LARGE SCALE GENOMIC DNA]</scope>
</reference>
<dbReference type="EMBL" id="CATOUU010001052">
    <property type="protein sequence ID" value="CAI9969006.1"/>
    <property type="molecule type" value="Genomic_DNA"/>
</dbReference>
<evidence type="ECO:0000313" key="4">
    <source>
        <dbReference type="EMBL" id="CAL6078290.1"/>
    </source>
</evidence>
<dbReference type="EMBL" id="CATOUU010000715">
    <property type="protein sequence ID" value="CAI9943400.1"/>
    <property type="molecule type" value="Genomic_DNA"/>
</dbReference>
<gene>
    <name evidence="2" type="ORF">HINF_LOCUS31045</name>
    <name evidence="3" type="ORF">HINF_LOCUS56651</name>
    <name evidence="4" type="ORF">HINF_LOCUS58831</name>
    <name evidence="5" type="ORF">HINF_LOCUS60060</name>
</gene>